<sequence length="146" mass="17014">MSLSLSNHELQALRRSYYNLLAHFIHMDSAKEDFIDGIFKWGVQLNFSKKEIYDVIADPQSIQFVDPKNQLEAIEWVYDLVYMIYLDGKVEDIELEITTEYAKRLGFEPHIVNDLLKAIVTAPYDGIDKEDVKQEIKQIISESLSR</sequence>
<dbReference type="EMBL" id="JAUJEB010000008">
    <property type="protein sequence ID" value="MDN5216179.1"/>
    <property type="molecule type" value="Genomic_DNA"/>
</dbReference>
<evidence type="ECO:0000313" key="1">
    <source>
        <dbReference type="EMBL" id="MDN5216179.1"/>
    </source>
</evidence>
<protein>
    <recommendedName>
        <fullName evidence="3">TerB family tellurite resistance protein</fullName>
    </recommendedName>
</protein>
<dbReference type="SUPFAM" id="SSF158682">
    <property type="entry name" value="TerB-like"/>
    <property type="match status" value="1"/>
</dbReference>
<dbReference type="RefSeq" id="WP_346761517.1">
    <property type="nucleotide sequence ID" value="NZ_JAUJEB010000008.1"/>
</dbReference>
<reference evidence="1" key="1">
    <citation type="submission" date="2023-06" db="EMBL/GenBank/DDBJ databases">
        <title>Genomic of Agaribacillus aureum.</title>
        <authorList>
            <person name="Wang G."/>
        </authorList>
    </citation>
    <scope>NUCLEOTIDE SEQUENCE</scope>
    <source>
        <strain evidence="1">BMA12</strain>
    </source>
</reference>
<evidence type="ECO:0000313" key="2">
    <source>
        <dbReference type="Proteomes" id="UP001172083"/>
    </source>
</evidence>
<organism evidence="1 2">
    <name type="scientific">Agaribacillus aureus</name>
    <dbReference type="NCBI Taxonomy" id="3051825"/>
    <lineage>
        <taxon>Bacteria</taxon>
        <taxon>Pseudomonadati</taxon>
        <taxon>Bacteroidota</taxon>
        <taxon>Cytophagia</taxon>
        <taxon>Cytophagales</taxon>
        <taxon>Splendidivirgaceae</taxon>
        <taxon>Agaribacillus</taxon>
    </lineage>
</organism>
<gene>
    <name evidence="1" type="ORF">QQ020_29195</name>
</gene>
<comment type="caution">
    <text evidence="1">The sequence shown here is derived from an EMBL/GenBank/DDBJ whole genome shotgun (WGS) entry which is preliminary data.</text>
</comment>
<dbReference type="InterPro" id="IPR029024">
    <property type="entry name" value="TerB-like"/>
</dbReference>
<name>A0ABT8LEG8_9BACT</name>
<evidence type="ECO:0008006" key="3">
    <source>
        <dbReference type="Google" id="ProtNLM"/>
    </source>
</evidence>
<keyword evidence="2" id="KW-1185">Reference proteome</keyword>
<dbReference type="Gene3D" id="1.10.3680.10">
    <property type="entry name" value="TerB-like"/>
    <property type="match status" value="1"/>
</dbReference>
<proteinExistence type="predicted"/>
<dbReference type="Proteomes" id="UP001172083">
    <property type="component" value="Unassembled WGS sequence"/>
</dbReference>
<accession>A0ABT8LEG8</accession>